<feature type="domain" description="PAS" evidence="19">
    <location>
        <begin position="295"/>
        <end position="365"/>
    </location>
</feature>
<comment type="caution">
    <text evidence="21">The sequence shown here is derived from an EMBL/GenBank/DDBJ whole genome shotgun (WGS) entry which is preliminary data.</text>
</comment>
<dbReference type="InterPro" id="IPR001789">
    <property type="entry name" value="Sig_transdc_resp-reg_receiver"/>
</dbReference>
<evidence type="ECO:0000256" key="1">
    <source>
        <dbReference type="ARBA" id="ARBA00000085"/>
    </source>
</evidence>
<feature type="domain" description="Histidine kinase" evidence="17">
    <location>
        <begin position="427"/>
        <end position="640"/>
    </location>
</feature>
<proteinExistence type="predicted"/>
<evidence type="ECO:0000256" key="15">
    <source>
        <dbReference type="SAM" id="MobiDB-lite"/>
    </source>
</evidence>
<dbReference type="InterPro" id="IPR000014">
    <property type="entry name" value="PAS"/>
</dbReference>
<evidence type="ECO:0000256" key="9">
    <source>
        <dbReference type="ARBA" id="ARBA00022777"/>
    </source>
</evidence>
<feature type="region of interest" description="Disordered" evidence="15">
    <location>
        <begin position="777"/>
        <end position="801"/>
    </location>
</feature>
<feature type="transmembrane region" description="Helical" evidence="16">
    <location>
        <begin position="28"/>
        <end position="48"/>
    </location>
</feature>
<feature type="domain" description="Response regulatory" evidence="18">
    <location>
        <begin position="659"/>
        <end position="774"/>
    </location>
</feature>
<keyword evidence="13 16" id="KW-0472">Membrane</keyword>
<dbReference type="InterPro" id="IPR003660">
    <property type="entry name" value="HAMP_dom"/>
</dbReference>
<evidence type="ECO:0000256" key="4">
    <source>
        <dbReference type="ARBA" id="ARBA00022475"/>
    </source>
</evidence>
<dbReference type="SUPFAM" id="SSF52172">
    <property type="entry name" value="CheY-like"/>
    <property type="match status" value="1"/>
</dbReference>
<dbReference type="PRINTS" id="PR00344">
    <property type="entry name" value="BCTRLSENSOR"/>
</dbReference>
<evidence type="ECO:0000259" key="18">
    <source>
        <dbReference type="PROSITE" id="PS50110"/>
    </source>
</evidence>
<dbReference type="SMART" id="SM00304">
    <property type="entry name" value="HAMP"/>
    <property type="match status" value="1"/>
</dbReference>
<dbReference type="SMART" id="SM00388">
    <property type="entry name" value="HisKA"/>
    <property type="match status" value="1"/>
</dbReference>
<feature type="transmembrane region" description="Helical" evidence="16">
    <location>
        <begin position="193"/>
        <end position="212"/>
    </location>
</feature>
<dbReference type="PROSITE" id="PS50110">
    <property type="entry name" value="RESPONSE_REGULATORY"/>
    <property type="match status" value="1"/>
</dbReference>
<dbReference type="InterPro" id="IPR036890">
    <property type="entry name" value="HATPase_C_sf"/>
</dbReference>
<dbReference type="CDD" id="cd00156">
    <property type="entry name" value="REC"/>
    <property type="match status" value="1"/>
</dbReference>
<evidence type="ECO:0000259" key="20">
    <source>
        <dbReference type="PROSITE" id="PS50885"/>
    </source>
</evidence>
<dbReference type="Gene3D" id="1.10.287.130">
    <property type="match status" value="1"/>
</dbReference>
<dbReference type="InterPro" id="IPR035965">
    <property type="entry name" value="PAS-like_dom_sf"/>
</dbReference>
<comment type="catalytic activity">
    <reaction evidence="1">
        <text>ATP + protein L-histidine = ADP + protein N-phospho-L-histidine.</text>
        <dbReference type="EC" id="2.7.13.3"/>
    </reaction>
</comment>
<evidence type="ECO:0000256" key="2">
    <source>
        <dbReference type="ARBA" id="ARBA00004651"/>
    </source>
</evidence>
<dbReference type="Gene3D" id="3.40.50.2300">
    <property type="match status" value="1"/>
</dbReference>
<evidence type="ECO:0000256" key="16">
    <source>
        <dbReference type="SAM" id="Phobius"/>
    </source>
</evidence>
<dbReference type="SUPFAM" id="SSF103190">
    <property type="entry name" value="Sensory domain-like"/>
    <property type="match status" value="1"/>
</dbReference>
<dbReference type="SMART" id="SM00091">
    <property type="entry name" value="PAS"/>
    <property type="match status" value="1"/>
</dbReference>
<evidence type="ECO:0000259" key="17">
    <source>
        <dbReference type="PROSITE" id="PS50109"/>
    </source>
</evidence>
<dbReference type="CDD" id="cd00075">
    <property type="entry name" value="HATPase"/>
    <property type="match status" value="1"/>
</dbReference>
<dbReference type="CDD" id="cd00082">
    <property type="entry name" value="HisKA"/>
    <property type="match status" value="1"/>
</dbReference>
<keyword evidence="11 16" id="KW-1133">Transmembrane helix</keyword>
<keyword evidence="8" id="KW-0547">Nucleotide-binding</keyword>
<dbReference type="PROSITE" id="PS50109">
    <property type="entry name" value="HIS_KIN"/>
    <property type="match status" value="1"/>
</dbReference>
<dbReference type="Pfam" id="PF17203">
    <property type="entry name" value="sCache_3_2"/>
    <property type="match status" value="1"/>
</dbReference>
<evidence type="ECO:0000256" key="14">
    <source>
        <dbReference type="PROSITE-ProRule" id="PRU00169"/>
    </source>
</evidence>
<dbReference type="PROSITE" id="PS50112">
    <property type="entry name" value="PAS"/>
    <property type="match status" value="1"/>
</dbReference>
<dbReference type="Gene3D" id="6.10.340.10">
    <property type="match status" value="1"/>
</dbReference>
<dbReference type="CDD" id="cd06225">
    <property type="entry name" value="HAMP"/>
    <property type="match status" value="1"/>
</dbReference>
<dbReference type="Proteomes" id="UP000316292">
    <property type="component" value="Unassembled WGS sequence"/>
</dbReference>
<dbReference type="EC" id="2.7.13.3" evidence="3"/>
<evidence type="ECO:0000313" key="22">
    <source>
        <dbReference type="Proteomes" id="UP000316292"/>
    </source>
</evidence>
<evidence type="ECO:0000256" key="11">
    <source>
        <dbReference type="ARBA" id="ARBA00022989"/>
    </source>
</evidence>
<dbReference type="InterPro" id="IPR003661">
    <property type="entry name" value="HisK_dim/P_dom"/>
</dbReference>
<evidence type="ECO:0000256" key="12">
    <source>
        <dbReference type="ARBA" id="ARBA00023012"/>
    </source>
</evidence>
<dbReference type="SUPFAM" id="SSF55785">
    <property type="entry name" value="PYP-like sensor domain (PAS domain)"/>
    <property type="match status" value="1"/>
</dbReference>
<feature type="modified residue" description="4-aspartylphosphate" evidence="14">
    <location>
        <position position="708"/>
    </location>
</feature>
<dbReference type="InterPro" id="IPR011006">
    <property type="entry name" value="CheY-like_superfamily"/>
</dbReference>
<keyword evidence="5 14" id="KW-0597">Phosphoprotein</keyword>
<dbReference type="PROSITE" id="PS50885">
    <property type="entry name" value="HAMP"/>
    <property type="match status" value="1"/>
</dbReference>
<dbReference type="Pfam" id="PF00672">
    <property type="entry name" value="HAMP"/>
    <property type="match status" value="1"/>
</dbReference>
<dbReference type="InterPro" id="IPR036097">
    <property type="entry name" value="HisK_dim/P_sf"/>
</dbReference>
<dbReference type="AlphaFoldDB" id="A0A538SGU7"/>
<dbReference type="SMART" id="SM00387">
    <property type="entry name" value="HATPase_c"/>
    <property type="match status" value="1"/>
</dbReference>
<evidence type="ECO:0000256" key="7">
    <source>
        <dbReference type="ARBA" id="ARBA00022692"/>
    </source>
</evidence>
<dbReference type="InterPro" id="IPR029151">
    <property type="entry name" value="Sensor-like_sf"/>
</dbReference>
<dbReference type="GO" id="GO:0005886">
    <property type="term" value="C:plasma membrane"/>
    <property type="evidence" value="ECO:0007669"/>
    <property type="project" value="UniProtKB-SubCell"/>
</dbReference>
<dbReference type="CDD" id="cd00130">
    <property type="entry name" value="PAS"/>
    <property type="match status" value="1"/>
</dbReference>
<dbReference type="SUPFAM" id="SSF55874">
    <property type="entry name" value="ATPase domain of HSP90 chaperone/DNA topoisomerase II/histidine kinase"/>
    <property type="match status" value="1"/>
</dbReference>
<dbReference type="NCBIfam" id="TIGR00229">
    <property type="entry name" value="sensory_box"/>
    <property type="match status" value="1"/>
</dbReference>
<dbReference type="InterPro" id="IPR033463">
    <property type="entry name" value="sCache_3"/>
</dbReference>
<gene>
    <name evidence="21" type="ORF">E6K71_02190</name>
</gene>
<sequence length="801" mass="87690">MGSPSPASQDKRYIDPSSARRFGLQTRIVLTFGLIVVGLVGVSLIYVVRNQTDSLLGQTREKGFALAHSIAWLSTPSLLSYNYVALSQAAARSRGGAELAYVVIYDKEGQIAADSRERNSFGHPPREPADVKATRAREDAWMIVPSPHAGEAPMIEFLVPVYVEDHAVKWGTVRVGISLAEVNTDIQRTTHHLVLAGLVAAILCIIGARFAARAITRPIERLVVATRAIARGDYSQRLDLRSGDELETLAWHFDRMSDEVHRQQGQILASREDLRRLNESLEATVLARTHALAESEAKYRILVESSPLGILIVQSGRAVFVNRAFERMTGQGAETLLQSPDPFQVFDPESEHRIRKALEEAPDTQIEVQICQPSGKQIFVEVHTARLLFQNAPATMVLATDVSEQRDLQERLIRGEKLRALGELAAGVAHDFNNNLGIILGRTQLLQMRVTDPDVTAGLEVIRQAAMDGGQTVRRIQQYTRVREELQHEVLHLPSVAAEVIEITKGKWKNEAQRRGVKIEIRIESKDPAPILGTRAEIREALTNLIFNAVDALPMGGSIVIRALQGGTETILEVEDNGIGMAEHVKSRIFEPFFTTKGLSGNGLGLSMVYGIVSRHRGSIEVESKEQAGTVVRMRFPAVDPQSPALSLPERVSAPYQARILVVDDEVDLVSIMRDALQREGHVVVTATGGSEGIQKFRGGKFDAVLTDLGMPDVSGWEVARVVRREGGARLILGLVTGWGATVSDEVMEAHAIDFVIGKPFEVGTLTMKVNEVLTARGSEAPAPRGVKPRRSASPSGTRPT</sequence>
<evidence type="ECO:0000259" key="19">
    <source>
        <dbReference type="PROSITE" id="PS50112"/>
    </source>
</evidence>
<evidence type="ECO:0000256" key="5">
    <source>
        <dbReference type="ARBA" id="ARBA00022553"/>
    </source>
</evidence>
<dbReference type="InterPro" id="IPR003594">
    <property type="entry name" value="HATPase_dom"/>
</dbReference>
<evidence type="ECO:0000256" key="13">
    <source>
        <dbReference type="ARBA" id="ARBA00023136"/>
    </source>
</evidence>
<accession>A0A538SGU7</accession>
<evidence type="ECO:0000313" key="21">
    <source>
        <dbReference type="EMBL" id="TMQ50591.1"/>
    </source>
</evidence>
<feature type="domain" description="HAMP" evidence="20">
    <location>
        <begin position="213"/>
        <end position="265"/>
    </location>
</feature>
<protein>
    <recommendedName>
        <fullName evidence="3">histidine kinase</fullName>
        <ecNumber evidence="3">2.7.13.3</ecNumber>
    </recommendedName>
</protein>
<evidence type="ECO:0000256" key="8">
    <source>
        <dbReference type="ARBA" id="ARBA00022741"/>
    </source>
</evidence>
<evidence type="ECO:0000256" key="3">
    <source>
        <dbReference type="ARBA" id="ARBA00012438"/>
    </source>
</evidence>
<keyword evidence="12" id="KW-0902">Two-component regulatory system</keyword>
<evidence type="ECO:0000256" key="6">
    <source>
        <dbReference type="ARBA" id="ARBA00022679"/>
    </source>
</evidence>
<keyword evidence="7 16" id="KW-0812">Transmembrane</keyword>
<keyword evidence="10" id="KW-0067">ATP-binding</keyword>
<dbReference type="SMART" id="SM00448">
    <property type="entry name" value="REC"/>
    <property type="match status" value="1"/>
</dbReference>
<dbReference type="Pfam" id="PF00072">
    <property type="entry name" value="Response_reg"/>
    <property type="match status" value="1"/>
</dbReference>
<dbReference type="SUPFAM" id="SSF158472">
    <property type="entry name" value="HAMP domain-like"/>
    <property type="match status" value="1"/>
</dbReference>
<dbReference type="EMBL" id="VBOR01000031">
    <property type="protein sequence ID" value="TMQ50591.1"/>
    <property type="molecule type" value="Genomic_DNA"/>
</dbReference>
<dbReference type="Pfam" id="PF13426">
    <property type="entry name" value="PAS_9"/>
    <property type="match status" value="1"/>
</dbReference>
<keyword evidence="9" id="KW-0418">Kinase</keyword>
<dbReference type="Gene3D" id="3.30.565.10">
    <property type="entry name" value="Histidine kinase-like ATPase, C-terminal domain"/>
    <property type="match status" value="1"/>
</dbReference>
<keyword evidence="6" id="KW-0808">Transferase</keyword>
<organism evidence="21 22">
    <name type="scientific">Eiseniibacteriota bacterium</name>
    <dbReference type="NCBI Taxonomy" id="2212470"/>
    <lineage>
        <taxon>Bacteria</taxon>
        <taxon>Candidatus Eiseniibacteriota</taxon>
    </lineage>
</organism>
<name>A0A538SGU7_UNCEI</name>
<dbReference type="PANTHER" id="PTHR43065:SF42">
    <property type="entry name" value="TWO-COMPONENT SENSOR PPRA"/>
    <property type="match status" value="1"/>
</dbReference>
<dbReference type="PANTHER" id="PTHR43065">
    <property type="entry name" value="SENSOR HISTIDINE KINASE"/>
    <property type="match status" value="1"/>
</dbReference>
<dbReference type="GO" id="GO:0005524">
    <property type="term" value="F:ATP binding"/>
    <property type="evidence" value="ECO:0007669"/>
    <property type="project" value="UniProtKB-KW"/>
</dbReference>
<reference evidence="21 22" key="1">
    <citation type="journal article" date="2019" name="Nat. Microbiol.">
        <title>Mediterranean grassland soil C-N compound turnover is dependent on rainfall and depth, and is mediated by genomically divergent microorganisms.</title>
        <authorList>
            <person name="Diamond S."/>
            <person name="Andeer P.F."/>
            <person name="Li Z."/>
            <person name="Crits-Christoph A."/>
            <person name="Burstein D."/>
            <person name="Anantharaman K."/>
            <person name="Lane K.R."/>
            <person name="Thomas B.C."/>
            <person name="Pan C."/>
            <person name="Northen T.R."/>
            <person name="Banfield J.F."/>
        </authorList>
    </citation>
    <scope>NUCLEOTIDE SEQUENCE [LARGE SCALE GENOMIC DNA]</scope>
    <source>
        <strain evidence="21">WS_1</strain>
    </source>
</reference>
<evidence type="ECO:0000256" key="10">
    <source>
        <dbReference type="ARBA" id="ARBA00022840"/>
    </source>
</evidence>
<dbReference type="Pfam" id="PF02518">
    <property type="entry name" value="HATPase_c"/>
    <property type="match status" value="1"/>
</dbReference>
<dbReference type="InterPro" id="IPR004358">
    <property type="entry name" value="Sig_transdc_His_kin-like_C"/>
</dbReference>
<dbReference type="GO" id="GO:0000155">
    <property type="term" value="F:phosphorelay sensor kinase activity"/>
    <property type="evidence" value="ECO:0007669"/>
    <property type="project" value="InterPro"/>
</dbReference>
<dbReference type="InterPro" id="IPR005467">
    <property type="entry name" value="His_kinase_dom"/>
</dbReference>
<dbReference type="SUPFAM" id="SSF47384">
    <property type="entry name" value="Homodimeric domain of signal transducing histidine kinase"/>
    <property type="match status" value="1"/>
</dbReference>
<dbReference type="Gene3D" id="3.30.450.20">
    <property type="entry name" value="PAS domain"/>
    <property type="match status" value="1"/>
</dbReference>
<comment type="subcellular location">
    <subcellularLocation>
        <location evidence="2">Cell membrane</location>
        <topology evidence="2">Multi-pass membrane protein</topology>
    </subcellularLocation>
</comment>
<keyword evidence="4" id="KW-1003">Cell membrane</keyword>